<dbReference type="InterPro" id="IPR051604">
    <property type="entry name" value="Ergot_Alk_Oxidoreductase"/>
</dbReference>
<dbReference type="Proteomes" id="UP000199403">
    <property type="component" value="Unassembled WGS sequence"/>
</dbReference>
<dbReference type="OrthoDB" id="9780595at2"/>
<dbReference type="Gene3D" id="3.90.25.10">
    <property type="entry name" value="UDP-galactose 4-epimerase, domain 1"/>
    <property type="match status" value="1"/>
</dbReference>
<evidence type="ECO:0000313" key="3">
    <source>
        <dbReference type="Proteomes" id="UP000199403"/>
    </source>
</evidence>
<accession>A0A1H6VWY1</accession>
<dbReference type="PANTHER" id="PTHR43162:SF1">
    <property type="entry name" value="PRESTALK A DIFFERENTIATION PROTEIN A"/>
    <property type="match status" value="1"/>
</dbReference>
<dbReference type="InterPro" id="IPR036291">
    <property type="entry name" value="NAD(P)-bd_dom_sf"/>
</dbReference>
<dbReference type="AlphaFoldDB" id="A0A1H6VWY1"/>
<dbReference type="Pfam" id="PF05368">
    <property type="entry name" value="NmrA"/>
    <property type="match status" value="1"/>
</dbReference>
<evidence type="ECO:0000313" key="2">
    <source>
        <dbReference type="EMBL" id="SEJ06337.1"/>
    </source>
</evidence>
<dbReference type="PANTHER" id="PTHR43162">
    <property type="match status" value="1"/>
</dbReference>
<dbReference type="STRING" id="1416801.SAMN05192553_102202"/>
<name>A0A1H6VWY1_9BACT</name>
<feature type="domain" description="NmrA-like" evidence="1">
    <location>
        <begin position="2"/>
        <end position="242"/>
    </location>
</feature>
<reference evidence="3" key="1">
    <citation type="submission" date="2016-10" db="EMBL/GenBank/DDBJ databases">
        <authorList>
            <person name="Varghese N."/>
            <person name="Submissions S."/>
        </authorList>
    </citation>
    <scope>NUCLEOTIDE SEQUENCE [LARGE SCALE GENOMIC DNA]</scope>
    <source>
        <strain evidence="3">IBRC-M 10761</strain>
    </source>
</reference>
<dbReference type="SUPFAM" id="SSF51735">
    <property type="entry name" value="NAD(P)-binding Rossmann-fold domains"/>
    <property type="match status" value="1"/>
</dbReference>
<sequence length="288" mass="32794">MNILISGATGNVGLEVCRLLQEGNPEHQIFAGVRNPEQEGDFHRRFPAIHLRKLDFNQPERFPEALVDIQVVFLLRPPQLSDVKKYFEPLVATCVQAKVMHLVFLSVQGAEKSGLIPHHKIEKLIDASGIPFTFLRPAYFMQNFTTTLGSDIRKRSRVYLPAGKARFTLIDIKDLAAVAVEVLLHPDAHRNKAYDLTNSEQLDFAAMCGLLSKILGRKIAFVSPNLLQFYVQKRKEGVPTPYILVMILLHYLPRFQPTPQTSDWVEELLGRKAVGFEEFVQREKHKLQ</sequence>
<organism evidence="2 3">
    <name type="scientific">Cyclobacterium xiamenense</name>
    <dbReference type="NCBI Taxonomy" id="1297121"/>
    <lineage>
        <taxon>Bacteria</taxon>
        <taxon>Pseudomonadati</taxon>
        <taxon>Bacteroidota</taxon>
        <taxon>Cytophagia</taxon>
        <taxon>Cytophagales</taxon>
        <taxon>Cyclobacteriaceae</taxon>
        <taxon>Cyclobacterium</taxon>
    </lineage>
</organism>
<dbReference type="EMBL" id="FNZH01000002">
    <property type="protein sequence ID" value="SEJ06337.1"/>
    <property type="molecule type" value="Genomic_DNA"/>
</dbReference>
<evidence type="ECO:0000259" key="1">
    <source>
        <dbReference type="Pfam" id="PF05368"/>
    </source>
</evidence>
<dbReference type="Gene3D" id="3.40.50.720">
    <property type="entry name" value="NAD(P)-binding Rossmann-like Domain"/>
    <property type="match status" value="1"/>
</dbReference>
<dbReference type="RefSeq" id="WP_092170777.1">
    <property type="nucleotide sequence ID" value="NZ_FNZH01000002.1"/>
</dbReference>
<dbReference type="InterPro" id="IPR008030">
    <property type="entry name" value="NmrA-like"/>
</dbReference>
<protein>
    <submittedName>
        <fullName evidence="2">Uncharacterized conserved protein YbjT, contains NAD(P)-binding and DUF2867 domains</fullName>
    </submittedName>
</protein>
<keyword evidence="3" id="KW-1185">Reference proteome</keyword>
<proteinExistence type="predicted"/>
<gene>
    <name evidence="2" type="ORF">SAMN05192553_102202</name>
</gene>